<feature type="compositionally biased region" description="Polar residues" evidence="1">
    <location>
        <begin position="300"/>
        <end position="326"/>
    </location>
</feature>
<reference evidence="2" key="1">
    <citation type="submission" date="2020-04" db="EMBL/GenBank/DDBJ databases">
        <authorList>
            <person name="Alioto T."/>
            <person name="Alioto T."/>
            <person name="Gomez Garrido J."/>
        </authorList>
    </citation>
    <scope>NUCLEOTIDE SEQUENCE</scope>
    <source>
        <strain evidence="2">A484AB</strain>
    </source>
</reference>
<dbReference type="Proteomes" id="UP001152795">
    <property type="component" value="Unassembled WGS sequence"/>
</dbReference>
<sequence length="326" mass="36780">MFTRLDAERNVKSMKRAVLTKRLSQDSYNTVIQEMNQYVSLPGRRLAELVKRYRHHCIMKDVEENLNPVRITSTEVYDLQERMEHLQTVRARNWSKKMAEMGRERSELGDKITSSLKEIEESSGIFLIKPVYSYVSMPPEVERSSHPVICKKRSPLSAEVPSENTSKPGYPLETTRTPGWTFRQSIDRPMWISKDSHVTDSGTRFDDNPMPRLLAMDVNRFTLSKNLISGSFDMKSGSGGVRQYVTVERPIGTSKPVHVDRSTKVPTPSLHTFPVDSCASSPGSFTPYPPLPPINLPHSHISSATSATNQSGSSLSLTSFDENFAR</sequence>
<protein>
    <submittedName>
        <fullName evidence="2">Uncharacterized protein</fullName>
    </submittedName>
</protein>
<comment type="caution">
    <text evidence="2">The sequence shown here is derived from an EMBL/GenBank/DDBJ whole genome shotgun (WGS) entry which is preliminary data.</text>
</comment>
<keyword evidence="3" id="KW-1185">Reference proteome</keyword>
<proteinExistence type="predicted"/>
<accession>A0A7D9L1D5</accession>
<dbReference type="PANTHER" id="PTHR37915">
    <property type="match status" value="1"/>
</dbReference>
<feature type="region of interest" description="Disordered" evidence="1">
    <location>
        <begin position="158"/>
        <end position="177"/>
    </location>
</feature>
<evidence type="ECO:0000313" key="2">
    <source>
        <dbReference type="EMBL" id="CAB4020955.1"/>
    </source>
</evidence>
<name>A0A7D9L1D5_PARCT</name>
<evidence type="ECO:0000256" key="1">
    <source>
        <dbReference type="SAM" id="MobiDB-lite"/>
    </source>
</evidence>
<dbReference type="OrthoDB" id="10037468at2759"/>
<dbReference type="PANTHER" id="PTHR37915:SF3">
    <property type="match status" value="1"/>
</dbReference>
<evidence type="ECO:0000313" key="3">
    <source>
        <dbReference type="Proteomes" id="UP001152795"/>
    </source>
</evidence>
<dbReference type="EMBL" id="CACRXK020011203">
    <property type="protein sequence ID" value="CAB4020955.1"/>
    <property type="molecule type" value="Genomic_DNA"/>
</dbReference>
<feature type="region of interest" description="Disordered" evidence="1">
    <location>
        <begin position="299"/>
        <end position="326"/>
    </location>
</feature>
<organism evidence="2 3">
    <name type="scientific">Paramuricea clavata</name>
    <name type="common">Red gorgonian</name>
    <name type="synonym">Violescent sea-whip</name>
    <dbReference type="NCBI Taxonomy" id="317549"/>
    <lineage>
        <taxon>Eukaryota</taxon>
        <taxon>Metazoa</taxon>
        <taxon>Cnidaria</taxon>
        <taxon>Anthozoa</taxon>
        <taxon>Octocorallia</taxon>
        <taxon>Malacalcyonacea</taxon>
        <taxon>Plexauridae</taxon>
        <taxon>Paramuricea</taxon>
    </lineage>
</organism>
<gene>
    <name evidence="2" type="ORF">PACLA_8A050134</name>
</gene>
<dbReference type="AlphaFoldDB" id="A0A7D9L1D5"/>